<comment type="caution">
    <text evidence="2">The sequence shown here is derived from an EMBL/GenBank/DDBJ whole genome shotgun (WGS) entry which is preliminary data.</text>
</comment>
<dbReference type="RefSeq" id="WP_204447339.1">
    <property type="nucleotide sequence ID" value="NZ_JACJKY010000016.1"/>
</dbReference>
<name>A0A938X8Y3_9FIRM</name>
<organism evidence="2 3">
    <name type="scientific">Merdimmobilis hominis</name>
    <dbReference type="NCBI Taxonomy" id="2897707"/>
    <lineage>
        <taxon>Bacteria</taxon>
        <taxon>Bacillati</taxon>
        <taxon>Bacillota</taxon>
        <taxon>Clostridia</taxon>
        <taxon>Eubacteriales</taxon>
        <taxon>Oscillospiraceae</taxon>
        <taxon>Merdimmobilis</taxon>
    </lineage>
</organism>
<dbReference type="GO" id="GO:0003677">
    <property type="term" value="F:DNA binding"/>
    <property type="evidence" value="ECO:0007669"/>
    <property type="project" value="InterPro"/>
</dbReference>
<evidence type="ECO:0000259" key="1">
    <source>
        <dbReference type="PROSITE" id="PS50943"/>
    </source>
</evidence>
<feature type="domain" description="HTH cro/C1-type" evidence="1">
    <location>
        <begin position="26"/>
        <end position="63"/>
    </location>
</feature>
<evidence type="ECO:0000313" key="2">
    <source>
        <dbReference type="EMBL" id="MBM6921411.1"/>
    </source>
</evidence>
<proteinExistence type="predicted"/>
<dbReference type="EMBL" id="JACJKY010000016">
    <property type="protein sequence ID" value="MBM6921411.1"/>
    <property type="molecule type" value="Genomic_DNA"/>
</dbReference>
<dbReference type="Gene3D" id="1.10.260.40">
    <property type="entry name" value="lambda repressor-like DNA-binding domains"/>
    <property type="match status" value="1"/>
</dbReference>
<dbReference type="PROSITE" id="PS50943">
    <property type="entry name" value="HTH_CROC1"/>
    <property type="match status" value="1"/>
</dbReference>
<keyword evidence="3" id="KW-1185">Reference proteome</keyword>
<sequence length="118" mass="13164">MAGMYEIIESLCRAHHTNVTAMCRDLDIGRSTLTELKQGRTQTLSATTTSKIAGYFHVSVAYLLGESSDKQSHTASDDEIKFALFGESENITDEMFEEVKAYAQFVKERKQNGFKGTV</sequence>
<dbReference type="Pfam" id="PF13443">
    <property type="entry name" value="HTH_26"/>
    <property type="match status" value="1"/>
</dbReference>
<dbReference type="InterPro" id="IPR010982">
    <property type="entry name" value="Lambda_DNA-bd_dom_sf"/>
</dbReference>
<protein>
    <submittedName>
        <fullName evidence="2">Helix-turn-helix transcriptional regulator</fullName>
    </submittedName>
</protein>
<dbReference type="InterPro" id="IPR001387">
    <property type="entry name" value="Cro/C1-type_HTH"/>
</dbReference>
<accession>A0A938X8Y3</accession>
<evidence type="ECO:0000313" key="3">
    <source>
        <dbReference type="Proteomes" id="UP000774750"/>
    </source>
</evidence>
<dbReference type="SUPFAM" id="SSF47413">
    <property type="entry name" value="lambda repressor-like DNA-binding domains"/>
    <property type="match status" value="1"/>
</dbReference>
<gene>
    <name evidence="2" type="ORF">H6A12_09610</name>
</gene>
<reference evidence="2" key="2">
    <citation type="journal article" date="2021" name="Sci. Rep.">
        <title>The distribution of antibiotic resistance genes in chicken gut microbiota commensals.</title>
        <authorList>
            <person name="Juricova H."/>
            <person name="Matiasovicova J."/>
            <person name="Kubasova T."/>
            <person name="Cejkova D."/>
            <person name="Rychlik I."/>
        </authorList>
    </citation>
    <scope>NUCLEOTIDE SEQUENCE</scope>
    <source>
        <strain evidence="2">An559</strain>
    </source>
</reference>
<reference evidence="2" key="1">
    <citation type="submission" date="2020-08" db="EMBL/GenBank/DDBJ databases">
        <authorList>
            <person name="Cejkova D."/>
            <person name="Kubasova T."/>
            <person name="Jahodarova E."/>
            <person name="Rychlik I."/>
        </authorList>
    </citation>
    <scope>NUCLEOTIDE SEQUENCE</scope>
    <source>
        <strain evidence="2">An559</strain>
    </source>
</reference>
<dbReference type="CDD" id="cd00093">
    <property type="entry name" value="HTH_XRE"/>
    <property type="match status" value="1"/>
</dbReference>
<dbReference type="AlphaFoldDB" id="A0A938X8Y3"/>
<dbReference type="Proteomes" id="UP000774750">
    <property type="component" value="Unassembled WGS sequence"/>
</dbReference>